<proteinExistence type="predicted"/>
<evidence type="ECO:0008006" key="3">
    <source>
        <dbReference type="Google" id="ProtNLM"/>
    </source>
</evidence>
<gene>
    <name evidence="1" type="ORF">IFM89_035716</name>
</gene>
<reference evidence="1 2" key="1">
    <citation type="submission" date="2020-10" db="EMBL/GenBank/DDBJ databases">
        <title>The Coptis chinensis genome and diversification of protoberbering-type alkaloids.</title>
        <authorList>
            <person name="Wang B."/>
            <person name="Shu S."/>
            <person name="Song C."/>
            <person name="Liu Y."/>
        </authorList>
    </citation>
    <scope>NUCLEOTIDE SEQUENCE [LARGE SCALE GENOMIC DNA]</scope>
    <source>
        <strain evidence="1">HL-2020</strain>
        <tissue evidence="1">Leaf</tissue>
    </source>
</reference>
<dbReference type="EMBL" id="JADFTS010000009">
    <property type="protein sequence ID" value="KAF9590507.1"/>
    <property type="molecule type" value="Genomic_DNA"/>
</dbReference>
<dbReference type="OrthoDB" id="1937542at2759"/>
<dbReference type="Proteomes" id="UP000631114">
    <property type="component" value="Unassembled WGS sequence"/>
</dbReference>
<comment type="caution">
    <text evidence="1">The sequence shown here is derived from an EMBL/GenBank/DDBJ whole genome shotgun (WGS) entry which is preliminary data.</text>
</comment>
<accession>A0A835H2D3</accession>
<organism evidence="1 2">
    <name type="scientific">Coptis chinensis</name>
    <dbReference type="NCBI Taxonomy" id="261450"/>
    <lineage>
        <taxon>Eukaryota</taxon>
        <taxon>Viridiplantae</taxon>
        <taxon>Streptophyta</taxon>
        <taxon>Embryophyta</taxon>
        <taxon>Tracheophyta</taxon>
        <taxon>Spermatophyta</taxon>
        <taxon>Magnoliopsida</taxon>
        <taxon>Ranunculales</taxon>
        <taxon>Ranunculaceae</taxon>
        <taxon>Coptidoideae</taxon>
        <taxon>Coptis</taxon>
    </lineage>
</organism>
<evidence type="ECO:0000313" key="1">
    <source>
        <dbReference type="EMBL" id="KAF9590507.1"/>
    </source>
</evidence>
<name>A0A835H2D3_9MAGN</name>
<sequence>MCSGKLLILSSPITANANSTTCVWASHEDVSGPHMNQAKSSIMVAGHFIYGAEDLARANGIKLVFPPTKYLGTWNCSHFAMPAAIKEEIHNTVLFTRADPDRWTWTISKHGVYTTASAYKGIRRIETPVWWNKLVWSKWALPRHNFLMWQAGTSWCSLDIE</sequence>
<dbReference type="AlphaFoldDB" id="A0A835H2D3"/>
<evidence type="ECO:0000313" key="2">
    <source>
        <dbReference type="Proteomes" id="UP000631114"/>
    </source>
</evidence>
<protein>
    <recommendedName>
        <fullName evidence="3">Reverse transcriptase zinc-binding domain-containing protein</fullName>
    </recommendedName>
</protein>
<keyword evidence="2" id="KW-1185">Reference proteome</keyword>